<sequence length="524" mass="58265">MTFCIVELSNIEDEPPWDDPLVIVPIEFMAPKLKVGAAGASFIMYPSMPHSLNDKDLIKDFVTKRVTPPESWGTKQCVVKNVAVTYEMALELLAAIKAAKAKSQKKRKITQSKNVNKVSPITLAPKRKKRQPKKKSNTPEIDPDPLLDSTEIQNSSEILVDISNTVAIEQQSCVVTGLVQNELQFVDGQLEGQSDVVPSNSDMKDALFEMPKELANIQSTDVPDATISFSTDSDQSMLHASSPMLMAKEYNSTHSDEWEGSNLAVLEPTENDNITTSNVLMEQTMAVNGGESYIPIQQVVTSNEGHSYILVDQKHFLGLENRLNAAIKSEVSSAVGRVVDQKVKPRLDRLDLGMKEMIAIAKSKAQDKDILTLDGFQELYDFNFGLTSYEEFLRFESAIRGKNIKDEDEPKYKDFASNLKKHMKTTSNCLVDAEDNCKSIMRRFLDNDLIVSFTAKKPNGSKPIFKKTAFYSCMLDALLFVHNKDGKQTLDDGILTSYVGILVNITKTTVKRGSSSLNPNDVDE</sequence>
<gene>
    <name evidence="1" type="ORF">QAD02_021844</name>
</gene>
<protein>
    <submittedName>
        <fullName evidence="1">Uncharacterized protein</fullName>
    </submittedName>
</protein>
<dbReference type="Proteomes" id="UP001239111">
    <property type="component" value="Chromosome 1"/>
</dbReference>
<name>A0ACC2PTE2_9HYME</name>
<reference evidence="1" key="1">
    <citation type="submission" date="2023-04" db="EMBL/GenBank/DDBJ databases">
        <title>A chromosome-level genome assembly of the parasitoid wasp Eretmocerus hayati.</title>
        <authorList>
            <person name="Zhong Y."/>
            <person name="Liu S."/>
            <person name="Liu Y."/>
        </authorList>
    </citation>
    <scope>NUCLEOTIDE SEQUENCE</scope>
    <source>
        <strain evidence="1">ZJU_SS_LIU_2023</strain>
    </source>
</reference>
<accession>A0ACC2PTE2</accession>
<proteinExistence type="predicted"/>
<evidence type="ECO:0000313" key="2">
    <source>
        <dbReference type="Proteomes" id="UP001239111"/>
    </source>
</evidence>
<organism evidence="1 2">
    <name type="scientific">Eretmocerus hayati</name>
    <dbReference type="NCBI Taxonomy" id="131215"/>
    <lineage>
        <taxon>Eukaryota</taxon>
        <taxon>Metazoa</taxon>
        <taxon>Ecdysozoa</taxon>
        <taxon>Arthropoda</taxon>
        <taxon>Hexapoda</taxon>
        <taxon>Insecta</taxon>
        <taxon>Pterygota</taxon>
        <taxon>Neoptera</taxon>
        <taxon>Endopterygota</taxon>
        <taxon>Hymenoptera</taxon>
        <taxon>Apocrita</taxon>
        <taxon>Proctotrupomorpha</taxon>
        <taxon>Chalcidoidea</taxon>
        <taxon>Aphelinidae</taxon>
        <taxon>Aphelininae</taxon>
        <taxon>Eretmocerus</taxon>
    </lineage>
</organism>
<comment type="caution">
    <text evidence="1">The sequence shown here is derived from an EMBL/GenBank/DDBJ whole genome shotgun (WGS) entry which is preliminary data.</text>
</comment>
<dbReference type="EMBL" id="CM056741">
    <property type="protein sequence ID" value="KAJ8686051.1"/>
    <property type="molecule type" value="Genomic_DNA"/>
</dbReference>
<evidence type="ECO:0000313" key="1">
    <source>
        <dbReference type="EMBL" id="KAJ8686051.1"/>
    </source>
</evidence>
<keyword evidence="2" id="KW-1185">Reference proteome</keyword>